<sequence>MNQLLDDHLFKLTPEENIEATALFNLKLVHITNADSAKEFSTVSPGSADPGNTASPAINAPHSADSSNGDADDADDDNSDDGNAHSN</sequence>
<comment type="caution">
    <text evidence="2">The sequence shown here is derived from an EMBL/GenBank/DDBJ whole genome shotgun (WGS) entry which is preliminary data.</text>
</comment>
<feature type="non-terminal residue" evidence="2">
    <location>
        <position position="87"/>
    </location>
</feature>
<dbReference type="AlphaFoldDB" id="A0A9W8CR56"/>
<feature type="compositionally biased region" description="Polar residues" evidence="1">
    <location>
        <begin position="38"/>
        <end position="56"/>
    </location>
</feature>
<protein>
    <submittedName>
        <fullName evidence="2">Uncharacterized protein</fullName>
    </submittedName>
</protein>
<gene>
    <name evidence="2" type="ORF">LPJ61_006120</name>
</gene>
<feature type="compositionally biased region" description="Acidic residues" evidence="1">
    <location>
        <begin position="70"/>
        <end position="80"/>
    </location>
</feature>
<feature type="region of interest" description="Disordered" evidence="1">
    <location>
        <begin position="38"/>
        <end position="87"/>
    </location>
</feature>
<evidence type="ECO:0000256" key="1">
    <source>
        <dbReference type="SAM" id="MobiDB-lite"/>
    </source>
</evidence>
<organism evidence="2 3">
    <name type="scientific">Coemansia biformis</name>
    <dbReference type="NCBI Taxonomy" id="1286918"/>
    <lineage>
        <taxon>Eukaryota</taxon>
        <taxon>Fungi</taxon>
        <taxon>Fungi incertae sedis</taxon>
        <taxon>Zoopagomycota</taxon>
        <taxon>Kickxellomycotina</taxon>
        <taxon>Kickxellomycetes</taxon>
        <taxon>Kickxellales</taxon>
        <taxon>Kickxellaceae</taxon>
        <taxon>Coemansia</taxon>
    </lineage>
</organism>
<reference evidence="2" key="1">
    <citation type="submission" date="2022-07" db="EMBL/GenBank/DDBJ databases">
        <title>Phylogenomic reconstructions and comparative analyses of Kickxellomycotina fungi.</title>
        <authorList>
            <person name="Reynolds N.K."/>
            <person name="Stajich J.E."/>
            <person name="Barry K."/>
            <person name="Grigoriev I.V."/>
            <person name="Crous P."/>
            <person name="Smith M.E."/>
        </authorList>
    </citation>
    <scope>NUCLEOTIDE SEQUENCE</scope>
    <source>
        <strain evidence="2">BCRC 34381</strain>
    </source>
</reference>
<name>A0A9W8CR56_9FUNG</name>
<evidence type="ECO:0000313" key="2">
    <source>
        <dbReference type="EMBL" id="KAJ1720793.1"/>
    </source>
</evidence>
<evidence type="ECO:0000313" key="3">
    <source>
        <dbReference type="Proteomes" id="UP001143981"/>
    </source>
</evidence>
<dbReference type="EMBL" id="JANBOI010002609">
    <property type="protein sequence ID" value="KAJ1720793.1"/>
    <property type="molecule type" value="Genomic_DNA"/>
</dbReference>
<accession>A0A9W8CR56</accession>
<keyword evidence="3" id="KW-1185">Reference proteome</keyword>
<dbReference type="Proteomes" id="UP001143981">
    <property type="component" value="Unassembled WGS sequence"/>
</dbReference>
<proteinExistence type="predicted"/>